<feature type="region of interest" description="Disordered" evidence="1">
    <location>
        <begin position="581"/>
        <end position="603"/>
    </location>
</feature>
<dbReference type="Pfam" id="PF05876">
    <property type="entry name" value="GpA_ATPase"/>
    <property type="match status" value="1"/>
</dbReference>
<name>A0A414DFI7_MEDGN</name>
<organism evidence="4 5">
    <name type="scientific">Mediterraneibacter gnavus</name>
    <name type="common">Ruminococcus gnavus</name>
    <dbReference type="NCBI Taxonomy" id="33038"/>
    <lineage>
        <taxon>Bacteria</taxon>
        <taxon>Bacillati</taxon>
        <taxon>Bacillota</taxon>
        <taxon>Clostridia</taxon>
        <taxon>Lachnospirales</taxon>
        <taxon>Lachnospiraceae</taxon>
        <taxon>Mediterraneibacter</taxon>
    </lineage>
</organism>
<dbReference type="EMBL" id="QSIR01000001">
    <property type="protein sequence ID" value="RHD09413.1"/>
    <property type="molecule type" value="Genomic_DNA"/>
</dbReference>
<dbReference type="RefSeq" id="WP_118043612.1">
    <property type="nucleotide sequence ID" value="NZ_QSIR01000001.1"/>
</dbReference>
<dbReference type="AlphaFoldDB" id="A0A414DFI7"/>
<feature type="domain" description="Phage terminase large subunit GpA ATPase" evidence="2">
    <location>
        <begin position="47"/>
        <end position="294"/>
    </location>
</feature>
<dbReference type="InterPro" id="IPR046453">
    <property type="entry name" value="GpA_ATPase"/>
</dbReference>
<evidence type="ECO:0000256" key="1">
    <source>
        <dbReference type="SAM" id="MobiDB-lite"/>
    </source>
</evidence>
<accession>A0A414DFI7</accession>
<dbReference type="InterPro" id="IPR008866">
    <property type="entry name" value="Phage_lambda_GpA-like"/>
</dbReference>
<dbReference type="GO" id="GO:0005524">
    <property type="term" value="F:ATP binding"/>
    <property type="evidence" value="ECO:0007669"/>
    <property type="project" value="InterPro"/>
</dbReference>
<dbReference type="GO" id="GO:0004519">
    <property type="term" value="F:endonuclease activity"/>
    <property type="evidence" value="ECO:0007669"/>
    <property type="project" value="InterPro"/>
</dbReference>
<feature type="domain" description="Terminase large subunit GpA endonuclease" evidence="3">
    <location>
        <begin position="308"/>
        <end position="582"/>
    </location>
</feature>
<evidence type="ECO:0000259" key="2">
    <source>
        <dbReference type="Pfam" id="PF05876"/>
    </source>
</evidence>
<dbReference type="Proteomes" id="UP000284472">
    <property type="component" value="Unassembled WGS sequence"/>
</dbReference>
<proteinExistence type="inferred from homology"/>
<dbReference type="InterPro" id="IPR027417">
    <property type="entry name" value="P-loop_NTPase"/>
</dbReference>
<dbReference type="Gene3D" id="3.40.50.300">
    <property type="entry name" value="P-loop containing nucleotide triphosphate hydrolases"/>
    <property type="match status" value="1"/>
</dbReference>
<gene>
    <name evidence="4" type="ORF">DW812_01285</name>
</gene>
<evidence type="ECO:0000259" key="3">
    <source>
        <dbReference type="Pfam" id="PF20454"/>
    </source>
</evidence>
<dbReference type="InterPro" id="IPR046454">
    <property type="entry name" value="GpA_endonuclease"/>
</dbReference>
<dbReference type="HAMAP" id="MF_04144">
    <property type="entry name" value="TERL_LAMBDA"/>
    <property type="match status" value="1"/>
</dbReference>
<protein>
    <submittedName>
        <fullName evidence="4">Phage terminase large subunit family protein</fullName>
    </submittedName>
</protein>
<comment type="caution">
    <text evidence="4">The sequence shown here is derived from an EMBL/GenBank/DDBJ whole genome shotgun (WGS) entry which is preliminary data.</text>
</comment>
<sequence>MSSSERQRSRQRTRNLFVNTIKATLKKPEKLTVSQWAEKYRILDESSNFSGQWSNDITPYLVGIMDAFNDPYIQEINFCKPTQVGGTEAMLNMLGWIIMDSPSPTMIVYPSDDLAKDTSNDRIKPSLTKTPEIKERFYEHSSKELNLKFRGMKIYLRGSGSPGKLASKSIKYLFFDEIDKMDGASKKEASPYNLAKERTRTFTYSKKIYTCSTPTLKTNYVWQIHEDADEQRHYFMPCPHCGEHITFAFKQIHFPSGEGMTNAERAKEAVYVCQECGCEITDKDKIKMLRQGEWRDVKGTCIGKPRKVSYWLNALYSRFLSWAEIVKEFLDSKDDPEKLQNFVNSWLAEPWEDTKLKTTADTVAERQTDLPELAVPGWARILTGGVDVQETCLYWTIRAWGDHITSQNIAHGQAMSFADIERVMNLAYEREDGQKLVVCLCLIDSGYDSDGTYDFCANNSDWALPVKGSNNPMMSHFKMSKINKPTSAAHGMNLVLVDGDKYKDMIAARMKKPNGRGSWMVYEGCDTEYAEQVTAEHKINTKSGKKTIQKWVPKRSHIDNHYLDAEVYALAAADIRGVRSMHLDSEEEPEQPQQEEKQYAPEEAWIKANENWV</sequence>
<dbReference type="GO" id="GO:0016887">
    <property type="term" value="F:ATP hydrolysis activity"/>
    <property type="evidence" value="ECO:0007669"/>
    <property type="project" value="InterPro"/>
</dbReference>
<dbReference type="Pfam" id="PF20454">
    <property type="entry name" value="GpA_nuclease"/>
    <property type="match status" value="1"/>
</dbReference>
<evidence type="ECO:0000313" key="4">
    <source>
        <dbReference type="EMBL" id="RHD09413.1"/>
    </source>
</evidence>
<evidence type="ECO:0000313" key="5">
    <source>
        <dbReference type="Proteomes" id="UP000284472"/>
    </source>
</evidence>
<reference evidence="4 5" key="1">
    <citation type="submission" date="2018-08" db="EMBL/GenBank/DDBJ databases">
        <title>A genome reference for cultivated species of the human gut microbiota.</title>
        <authorList>
            <person name="Zou Y."/>
            <person name="Xue W."/>
            <person name="Luo G."/>
        </authorList>
    </citation>
    <scope>NUCLEOTIDE SEQUENCE [LARGE SCALE GENOMIC DNA]</scope>
    <source>
        <strain evidence="4 5">AM32-6</strain>
    </source>
</reference>